<dbReference type="VEuPathDB" id="FungiDB:JI435_115750"/>
<keyword evidence="3" id="KW-1185">Reference proteome</keyword>
<evidence type="ECO:0008006" key="4">
    <source>
        <dbReference type="Google" id="ProtNLM"/>
    </source>
</evidence>
<dbReference type="KEGG" id="pno:SNOG_11575"/>
<evidence type="ECO:0000256" key="1">
    <source>
        <dbReference type="SAM" id="MobiDB-lite"/>
    </source>
</evidence>
<evidence type="ECO:0000313" key="3">
    <source>
        <dbReference type="Proteomes" id="UP000663193"/>
    </source>
</evidence>
<reference evidence="3" key="1">
    <citation type="journal article" date="2021" name="BMC Genomics">
        <title>Chromosome-level genome assembly and manually-curated proteome of model necrotroph Parastagonospora nodorum Sn15 reveals a genome-wide trove of candidate effector homologs, and redundancy of virulence-related functions within an accessory chromosome.</title>
        <authorList>
            <person name="Bertazzoni S."/>
            <person name="Jones D.A.B."/>
            <person name="Phan H.T."/>
            <person name="Tan K.-C."/>
            <person name="Hane J.K."/>
        </authorList>
    </citation>
    <scope>NUCLEOTIDE SEQUENCE [LARGE SCALE GENOMIC DNA]</scope>
    <source>
        <strain evidence="3">SN15 / ATCC MYA-4574 / FGSC 10173)</strain>
    </source>
</reference>
<sequence>MSAMPSYRGGYAPRGSRGGWNGSFSKSKKPFVKPDIEKNPLGQLLQTIKIADLKEGSITTLPGGSITDLCYIASYNWRSDTSVAILIPGKPPQWTPLQDLQRLPEDNGQYFRDPNAARCPQYPVAPVVQSVLHLHADFPTRSMDIVACGSTLGNLLRFVRGQDKAFRFLAQVIGNTVFFLRKENDPRELIPNVRGYGHSFPEANTTWENDVKGSETHQRIVQYDLGGLRFLVRFECDGYIMDESFKTKDRVKKKPTATTHIDDLLPGLGTASITPAPLSRSPGSDYIPIEHGGTEIPQHSIFDLKTRSGKYKSEIDMSDIYPQLWIKQVPNFIVAYHDGAGLFKDVRVQDVQNEVLKWEADNIEAIHRLTVLLNRIVAFARNDQGLLEVYCPHEDCLELRRQHGQGTNALPGELRDAWANEAFSDSDDGGLELDQGYESAEDYKADSDEDEPDYTACSVEDCGYCGKCTY</sequence>
<dbReference type="EMBL" id="CP069036">
    <property type="protein sequence ID" value="QRD02852.1"/>
    <property type="molecule type" value="Genomic_DNA"/>
</dbReference>
<name>A0A7U2FCN3_PHANO</name>
<dbReference type="OMA" id="IVSVMKM"/>
<dbReference type="Proteomes" id="UP000663193">
    <property type="component" value="Chromosome 14"/>
</dbReference>
<protein>
    <recommendedName>
        <fullName evidence="4">Geranylgeranyl pyrophosphate synthetase</fullName>
    </recommendedName>
</protein>
<dbReference type="PANTHER" id="PTHR35179:SF2">
    <property type="entry name" value="START DOMAIN-CONTAINING PROTEIN"/>
    <property type="match status" value="1"/>
</dbReference>
<gene>
    <name evidence="2" type="ORF">JI435_115750</name>
</gene>
<dbReference type="RefSeq" id="XP_001801815.1">
    <property type="nucleotide sequence ID" value="XM_001801763.1"/>
</dbReference>
<accession>A0A7U2FCN3</accession>
<proteinExistence type="predicted"/>
<dbReference type="PANTHER" id="PTHR35179">
    <property type="entry name" value="PROTEIN CBG02620"/>
    <property type="match status" value="1"/>
</dbReference>
<evidence type="ECO:0000313" key="2">
    <source>
        <dbReference type="EMBL" id="QRD02852.1"/>
    </source>
</evidence>
<organism evidence="2 3">
    <name type="scientific">Phaeosphaeria nodorum (strain SN15 / ATCC MYA-4574 / FGSC 10173)</name>
    <name type="common">Glume blotch fungus</name>
    <name type="synonym">Parastagonospora nodorum</name>
    <dbReference type="NCBI Taxonomy" id="321614"/>
    <lineage>
        <taxon>Eukaryota</taxon>
        <taxon>Fungi</taxon>
        <taxon>Dikarya</taxon>
        <taxon>Ascomycota</taxon>
        <taxon>Pezizomycotina</taxon>
        <taxon>Dothideomycetes</taxon>
        <taxon>Pleosporomycetidae</taxon>
        <taxon>Pleosporales</taxon>
        <taxon>Pleosporineae</taxon>
        <taxon>Phaeosphaeriaceae</taxon>
        <taxon>Parastagonospora</taxon>
    </lineage>
</organism>
<feature type="region of interest" description="Disordered" evidence="1">
    <location>
        <begin position="425"/>
        <end position="453"/>
    </location>
</feature>
<dbReference type="AlphaFoldDB" id="A0A7U2FCN3"/>
<dbReference type="OrthoDB" id="5393654at2759"/>